<accession>A0A8J2LUT1</accession>
<dbReference type="EMBL" id="CAJVCH010571223">
    <property type="protein sequence ID" value="CAG7836962.1"/>
    <property type="molecule type" value="Genomic_DNA"/>
</dbReference>
<sequence>IIEGVDRHRGCLSVDQS</sequence>
<proteinExistence type="predicted"/>
<name>A0A8J2LUT1_9HEXA</name>
<protein>
    <submittedName>
        <fullName evidence="1">Uncharacterized protein</fullName>
    </submittedName>
</protein>
<comment type="caution">
    <text evidence="1">The sequence shown here is derived from an EMBL/GenBank/DDBJ whole genome shotgun (WGS) entry which is preliminary data.</text>
</comment>
<evidence type="ECO:0000313" key="1">
    <source>
        <dbReference type="EMBL" id="CAG7836962.1"/>
    </source>
</evidence>
<feature type="non-terminal residue" evidence="1">
    <location>
        <position position="1"/>
    </location>
</feature>
<dbReference type="AlphaFoldDB" id="A0A8J2LUT1"/>
<reference evidence="1" key="1">
    <citation type="submission" date="2021-06" db="EMBL/GenBank/DDBJ databases">
        <authorList>
            <person name="Hodson N. C."/>
            <person name="Mongue J. A."/>
            <person name="Jaron S. K."/>
        </authorList>
    </citation>
    <scope>NUCLEOTIDE SEQUENCE</scope>
</reference>
<organism evidence="1 2">
    <name type="scientific">Allacma fusca</name>
    <dbReference type="NCBI Taxonomy" id="39272"/>
    <lineage>
        <taxon>Eukaryota</taxon>
        <taxon>Metazoa</taxon>
        <taxon>Ecdysozoa</taxon>
        <taxon>Arthropoda</taxon>
        <taxon>Hexapoda</taxon>
        <taxon>Collembola</taxon>
        <taxon>Symphypleona</taxon>
        <taxon>Sminthuridae</taxon>
        <taxon>Allacma</taxon>
    </lineage>
</organism>
<keyword evidence="2" id="KW-1185">Reference proteome</keyword>
<gene>
    <name evidence="1" type="ORF">AFUS01_LOCUS46148</name>
</gene>
<evidence type="ECO:0000313" key="2">
    <source>
        <dbReference type="Proteomes" id="UP000708208"/>
    </source>
</evidence>
<dbReference type="Proteomes" id="UP000708208">
    <property type="component" value="Unassembled WGS sequence"/>
</dbReference>